<dbReference type="Pfam" id="PF08863">
    <property type="entry name" value="YolD"/>
    <property type="match status" value="1"/>
</dbReference>
<name>A0A248TP68_9BACI</name>
<proteinExistence type="predicted"/>
<dbReference type="EMBL" id="CP022983">
    <property type="protein sequence ID" value="ASV69997.1"/>
    <property type="molecule type" value="Genomic_DNA"/>
</dbReference>
<dbReference type="AlphaFoldDB" id="A0A248TP68"/>
<organism evidence="1 2">
    <name type="scientific">Cytobacillus kochii</name>
    <dbReference type="NCBI Taxonomy" id="859143"/>
    <lineage>
        <taxon>Bacteria</taxon>
        <taxon>Bacillati</taxon>
        <taxon>Bacillota</taxon>
        <taxon>Bacilli</taxon>
        <taxon>Bacillales</taxon>
        <taxon>Bacillaceae</taxon>
        <taxon>Cytobacillus</taxon>
    </lineage>
</organism>
<dbReference type="InterPro" id="IPR014962">
    <property type="entry name" value="YolD"/>
</dbReference>
<protein>
    <recommendedName>
        <fullName evidence="3">YolD-like family protein</fullName>
    </recommendedName>
</protein>
<reference evidence="1 2" key="1">
    <citation type="submission" date="2017-08" db="EMBL/GenBank/DDBJ databases">
        <title>Complete Genome Sequence of Bacillus kochii Oregon-R-modENCODE STRAIN BDGP4, isolated from Drosophila melanogaster gut.</title>
        <authorList>
            <person name="Wan K.H."/>
            <person name="Yu C."/>
            <person name="Park S."/>
            <person name="Hammonds A.S."/>
            <person name="Booth B.W."/>
            <person name="Celniker S.E."/>
        </authorList>
    </citation>
    <scope>NUCLEOTIDE SEQUENCE [LARGE SCALE GENOMIC DNA]</scope>
    <source>
        <strain evidence="1 2">BDGP4</strain>
    </source>
</reference>
<dbReference type="KEGG" id="bko:CKF48_09640"/>
<dbReference type="OrthoDB" id="2921025at2"/>
<accession>A0A248TP68</accession>
<evidence type="ECO:0000313" key="1">
    <source>
        <dbReference type="EMBL" id="ASV69997.1"/>
    </source>
</evidence>
<sequence length="82" mass="9410">MPKKSKAQRPSRDEFELEELGNAVVEAHREKTEVLILLWQREPIQGKIVNLDGQTQLIHIESGYETIKVKFIDILSIQSAPQ</sequence>
<gene>
    <name evidence="1" type="ORF">CKF48_09640</name>
</gene>
<dbReference type="Proteomes" id="UP000215137">
    <property type="component" value="Chromosome"/>
</dbReference>
<evidence type="ECO:0008006" key="3">
    <source>
        <dbReference type="Google" id="ProtNLM"/>
    </source>
</evidence>
<evidence type="ECO:0000313" key="2">
    <source>
        <dbReference type="Proteomes" id="UP000215137"/>
    </source>
</evidence>
<keyword evidence="2" id="KW-1185">Reference proteome</keyword>